<proteinExistence type="predicted"/>
<dbReference type="EMBL" id="CM020618">
    <property type="protein sequence ID" value="KAK1861012.1"/>
    <property type="molecule type" value="Genomic_DNA"/>
</dbReference>
<evidence type="ECO:0000313" key="1">
    <source>
        <dbReference type="EMBL" id="KAK1861012.1"/>
    </source>
</evidence>
<evidence type="ECO:0000313" key="2">
    <source>
        <dbReference type="Proteomes" id="UP000798662"/>
    </source>
</evidence>
<sequence length="290" mass="32128">MMRFAIAAALGALLAVAAAPAAVAAARRPPWDIARFRPALRVAKLQAPDSVQRKDVRSFPNFQADHFYSENRDMVFVMGGDSQRSELRFLDEWSVRTSSTRRMVGVLTLPTPLRGMKHFTWMQVHGGSKGKKPLLRLSWHDKREQGGKDLRNTMLATVRLNNKSGDAGRFKKIVLGTRPSGRFVADVRVERSRLTVRLNGRKLVDEDVGYWTYSTNYFKAGGMLRLRGLLDVTGAVDVPACVFPSGGKPSLCPPLAPGRGCAWGRPPTGSARRPRQRVAWPGTYCPSRAL</sequence>
<dbReference type="Proteomes" id="UP000798662">
    <property type="component" value="Chromosome 1"/>
</dbReference>
<gene>
    <name evidence="1" type="ORF">I4F81_003596</name>
</gene>
<comment type="caution">
    <text evidence="1">The sequence shown here is derived from an EMBL/GenBank/DDBJ whole genome shotgun (WGS) entry which is preliminary data.</text>
</comment>
<accession>A0ACC3BU22</accession>
<keyword evidence="2" id="KW-1185">Reference proteome</keyword>
<reference evidence="1" key="1">
    <citation type="submission" date="2019-11" db="EMBL/GenBank/DDBJ databases">
        <title>Nori genome reveals adaptations in red seaweeds to the harsh intertidal environment.</title>
        <authorList>
            <person name="Wang D."/>
            <person name="Mao Y."/>
        </authorList>
    </citation>
    <scope>NUCLEOTIDE SEQUENCE</scope>
    <source>
        <tissue evidence="1">Gametophyte</tissue>
    </source>
</reference>
<organism evidence="1 2">
    <name type="scientific">Pyropia yezoensis</name>
    <name type="common">Susabi-nori</name>
    <name type="synonym">Porphyra yezoensis</name>
    <dbReference type="NCBI Taxonomy" id="2788"/>
    <lineage>
        <taxon>Eukaryota</taxon>
        <taxon>Rhodophyta</taxon>
        <taxon>Bangiophyceae</taxon>
        <taxon>Bangiales</taxon>
        <taxon>Bangiaceae</taxon>
        <taxon>Pyropia</taxon>
    </lineage>
</organism>
<name>A0ACC3BU22_PYRYE</name>
<protein>
    <submittedName>
        <fullName evidence="1">Uncharacterized protein</fullName>
    </submittedName>
</protein>